<evidence type="ECO:0000256" key="5">
    <source>
        <dbReference type="ARBA" id="ARBA00023136"/>
    </source>
</evidence>
<comment type="subcellular location">
    <subcellularLocation>
        <location evidence="1">Membrane</location>
        <topology evidence="1">Multi-pass membrane protein</topology>
    </subcellularLocation>
</comment>
<evidence type="ECO:0000313" key="9">
    <source>
        <dbReference type="Proteomes" id="UP000662931"/>
    </source>
</evidence>
<evidence type="ECO:0000256" key="4">
    <source>
        <dbReference type="ARBA" id="ARBA00022989"/>
    </source>
</evidence>
<gene>
    <name evidence="8" type="ORF">FOA43_003262</name>
</gene>
<dbReference type="EMBL" id="CP064815">
    <property type="protein sequence ID" value="QPG75876.1"/>
    <property type="molecule type" value="Genomic_DNA"/>
</dbReference>
<keyword evidence="5 7" id="KW-0472">Membrane</keyword>
<name>A0A875S3G8_EENNA</name>
<reference evidence="8" key="1">
    <citation type="submission" date="2020-10" db="EMBL/GenBank/DDBJ databases">
        <authorList>
            <person name="Roach M.J.R."/>
        </authorList>
    </citation>
    <scope>NUCLEOTIDE SEQUENCE</scope>
    <source>
        <strain evidence="8">CBS 1945</strain>
    </source>
</reference>
<dbReference type="SUPFAM" id="SSF103473">
    <property type="entry name" value="MFS general substrate transporter"/>
    <property type="match status" value="1"/>
</dbReference>
<evidence type="ECO:0000256" key="7">
    <source>
        <dbReference type="SAM" id="Phobius"/>
    </source>
</evidence>
<dbReference type="InterPro" id="IPR036259">
    <property type="entry name" value="MFS_trans_sf"/>
</dbReference>
<dbReference type="FunFam" id="1.20.1250.20:FF:000106">
    <property type="entry name" value="MFS transporter, putative"/>
    <property type="match status" value="1"/>
</dbReference>
<dbReference type="KEGG" id="bnn:FOA43_003262"/>
<feature type="transmembrane region" description="Helical" evidence="7">
    <location>
        <begin position="231"/>
        <end position="251"/>
    </location>
</feature>
<feature type="transmembrane region" description="Helical" evidence="7">
    <location>
        <begin position="341"/>
        <end position="360"/>
    </location>
</feature>
<organism evidence="8 9">
    <name type="scientific">Eeniella nana</name>
    <name type="common">Yeast</name>
    <name type="synonym">Brettanomyces nanus</name>
    <dbReference type="NCBI Taxonomy" id="13502"/>
    <lineage>
        <taxon>Eukaryota</taxon>
        <taxon>Fungi</taxon>
        <taxon>Dikarya</taxon>
        <taxon>Ascomycota</taxon>
        <taxon>Saccharomycotina</taxon>
        <taxon>Pichiomycetes</taxon>
        <taxon>Pichiales</taxon>
        <taxon>Pichiaceae</taxon>
        <taxon>Brettanomyces</taxon>
    </lineage>
</organism>
<feature type="transmembrane region" description="Helical" evidence="7">
    <location>
        <begin position="503"/>
        <end position="525"/>
    </location>
</feature>
<evidence type="ECO:0000256" key="2">
    <source>
        <dbReference type="ARBA" id="ARBA00022448"/>
    </source>
</evidence>
<sequence>MEITEEIDASPNKNRQTSTSSRTYSISGSGELSSDSEIQLNLDSEKFLQDEKNENPFLKPKVADYYRDIYEKTKYECRGRFDPYFVWTKKEQDKLRRKLDIRVAFLACIMFVALQIDRGNLSQAVADNMLDDLGMSTNQYNTGSTIFYLCFLSAELPSQLISKKLGCDIWIPIQMVCWSLVSISQCGMRSATGFYITRALMGLLEGGFIPDEVIWLSYFYTGSELSIRLSWFWTTLSLTQVFSSLLAYAIFHMRGTGGLAGWSWLFLIEGLFTLVIGISSFFLMVPSAVQTKRPWNKKGYLNEREEKIVVNKILRDDPLKGTMMNRQGLTFRMFFDAISDYYLWPIYLIGLVAYIPAGTLDAYLTLVLKSMGYSTFNVNLLAIPYYILKVILLLSVTWFSERVKSIFNVALLQPLWAIPLIGVLRWWNGSFYEKWPTYIILIMILATPYIHAMMVSACSRNSQGVKTRTVSASLYNMFVQAGSIVASNIYRTNDKPFYHRGNTVLFGLAFAMIPILVGTKLFYVFTNRKREKVWNSMTSGERETYILTTKDSGNRRLNFRFAH</sequence>
<dbReference type="PANTHER" id="PTHR43791">
    <property type="entry name" value="PERMEASE-RELATED"/>
    <property type="match status" value="1"/>
</dbReference>
<dbReference type="GO" id="GO:0022857">
    <property type="term" value="F:transmembrane transporter activity"/>
    <property type="evidence" value="ECO:0007669"/>
    <property type="project" value="InterPro"/>
</dbReference>
<keyword evidence="9" id="KW-1185">Reference proteome</keyword>
<evidence type="ECO:0000256" key="3">
    <source>
        <dbReference type="ARBA" id="ARBA00022692"/>
    </source>
</evidence>
<dbReference type="RefSeq" id="XP_038779441.1">
    <property type="nucleotide sequence ID" value="XM_038923513.1"/>
</dbReference>
<feature type="transmembrane region" description="Helical" evidence="7">
    <location>
        <begin position="263"/>
        <end position="285"/>
    </location>
</feature>
<feature type="transmembrane region" description="Helical" evidence="7">
    <location>
        <begin position="470"/>
        <end position="491"/>
    </location>
</feature>
<dbReference type="AlphaFoldDB" id="A0A875S3G8"/>
<feature type="transmembrane region" description="Helical" evidence="7">
    <location>
        <begin position="380"/>
        <end position="399"/>
    </location>
</feature>
<proteinExistence type="predicted"/>
<dbReference type="GO" id="GO:0016020">
    <property type="term" value="C:membrane"/>
    <property type="evidence" value="ECO:0007669"/>
    <property type="project" value="UniProtKB-SubCell"/>
</dbReference>
<feature type="region of interest" description="Disordered" evidence="6">
    <location>
        <begin position="1"/>
        <end position="35"/>
    </location>
</feature>
<dbReference type="PANTHER" id="PTHR43791:SF29">
    <property type="entry name" value="MAJOR FACILITATOR SUPERFAMILY (MFS) PROFILE DOMAIN-CONTAINING PROTEIN"/>
    <property type="match status" value="1"/>
</dbReference>
<keyword evidence="2" id="KW-0813">Transport</keyword>
<evidence type="ECO:0008006" key="10">
    <source>
        <dbReference type="Google" id="ProtNLM"/>
    </source>
</evidence>
<evidence type="ECO:0000313" key="8">
    <source>
        <dbReference type="EMBL" id="QPG75876.1"/>
    </source>
</evidence>
<dbReference type="Proteomes" id="UP000662931">
    <property type="component" value="Chromosome 4"/>
</dbReference>
<dbReference type="OrthoDB" id="1935484at2759"/>
<feature type="transmembrane region" description="Helical" evidence="7">
    <location>
        <begin position="406"/>
        <end position="427"/>
    </location>
</feature>
<dbReference type="Gene3D" id="1.20.1250.20">
    <property type="entry name" value="MFS general substrate transporter like domains"/>
    <property type="match status" value="1"/>
</dbReference>
<dbReference type="GeneID" id="62196662"/>
<accession>A0A875S3G8</accession>
<evidence type="ECO:0000256" key="1">
    <source>
        <dbReference type="ARBA" id="ARBA00004141"/>
    </source>
</evidence>
<evidence type="ECO:0000256" key="6">
    <source>
        <dbReference type="SAM" id="MobiDB-lite"/>
    </source>
</evidence>
<feature type="transmembrane region" description="Helical" evidence="7">
    <location>
        <begin position="439"/>
        <end position="458"/>
    </location>
</feature>
<keyword evidence="3 7" id="KW-0812">Transmembrane</keyword>
<feature type="compositionally biased region" description="Low complexity" evidence="6">
    <location>
        <begin position="17"/>
        <end position="35"/>
    </location>
</feature>
<keyword evidence="4 7" id="KW-1133">Transmembrane helix</keyword>
<protein>
    <recommendedName>
        <fullName evidence="10">Allantoate permease</fullName>
    </recommendedName>
</protein>
<dbReference type="FunFam" id="1.20.1250.20:FF:000247">
    <property type="entry name" value="MFS general substrate transporter"/>
    <property type="match status" value="1"/>
</dbReference>
<dbReference type="InterPro" id="IPR011701">
    <property type="entry name" value="MFS"/>
</dbReference>
<dbReference type="Pfam" id="PF07690">
    <property type="entry name" value="MFS_1"/>
    <property type="match status" value="1"/>
</dbReference>